<evidence type="ECO:0000313" key="9">
    <source>
        <dbReference type="Proteomes" id="UP001162480"/>
    </source>
</evidence>
<evidence type="ECO:0000256" key="4">
    <source>
        <dbReference type="ARBA" id="ARBA00022942"/>
    </source>
</evidence>
<dbReference type="SMART" id="SM00726">
    <property type="entry name" value="UIM"/>
    <property type="match status" value="3"/>
</dbReference>
<dbReference type="CDD" id="cd01452">
    <property type="entry name" value="VWA_26S_proteasome_subunit"/>
    <property type="match status" value="1"/>
</dbReference>
<evidence type="ECO:0000256" key="1">
    <source>
        <dbReference type="ARBA" id="ARBA00005574"/>
    </source>
</evidence>
<dbReference type="InterPro" id="IPR049590">
    <property type="entry name" value="PSMD4_RAZUL-like"/>
</dbReference>
<feature type="region of interest" description="Disordered" evidence="6">
    <location>
        <begin position="228"/>
        <end position="253"/>
    </location>
</feature>
<accession>A0AA36FLW6</accession>
<evidence type="ECO:0000256" key="5">
    <source>
        <dbReference type="ARBA" id="ARBA00044341"/>
    </source>
</evidence>
<dbReference type="Pfam" id="PF13519">
    <property type="entry name" value="VWA_2"/>
    <property type="match status" value="1"/>
</dbReference>
<dbReference type="GO" id="GO:0008540">
    <property type="term" value="C:proteasome regulatory particle, base subcomplex"/>
    <property type="evidence" value="ECO:0007669"/>
    <property type="project" value="TreeGrafter"/>
</dbReference>
<dbReference type="Proteomes" id="UP001162480">
    <property type="component" value="Chromosome 22"/>
</dbReference>
<protein>
    <recommendedName>
        <fullName evidence="2">26S proteasome non-ATPase regulatory subunit 4</fullName>
    </recommendedName>
    <alternativeName>
        <fullName evidence="5">26S proteasome regulatory subunit RPN10</fullName>
    </alternativeName>
</protein>
<dbReference type="GO" id="GO:0031593">
    <property type="term" value="F:polyubiquitin modification-dependent protein binding"/>
    <property type="evidence" value="ECO:0007669"/>
    <property type="project" value="TreeGrafter"/>
</dbReference>
<dbReference type="InterPro" id="IPR027040">
    <property type="entry name" value="PSMD4"/>
</dbReference>
<dbReference type="FunFam" id="3.40.50.410:FF:000005">
    <property type="entry name" value="26S proteasome non-ATPase regulatory subunit 4"/>
    <property type="match status" value="1"/>
</dbReference>
<evidence type="ECO:0000259" key="7">
    <source>
        <dbReference type="PROSITE" id="PS50234"/>
    </source>
</evidence>
<dbReference type="Pfam" id="PF02809">
    <property type="entry name" value="UIM"/>
    <property type="match status" value="3"/>
</dbReference>
<dbReference type="Gene3D" id="1.10.287.3990">
    <property type="match status" value="1"/>
</dbReference>
<dbReference type="GO" id="GO:0043161">
    <property type="term" value="P:proteasome-mediated ubiquitin-dependent protein catabolic process"/>
    <property type="evidence" value="ECO:0007669"/>
    <property type="project" value="TreeGrafter"/>
</dbReference>
<keyword evidence="3" id="KW-0677">Repeat</keyword>
<dbReference type="Gene3D" id="6.10.300.40">
    <property type="match status" value="1"/>
</dbReference>
<gene>
    <name evidence="8" type="ORF">OCTVUL_1B015163</name>
</gene>
<sequence length="405" mass="43915">MVIESTMVCVDNSDYMRNGDYTPTRLHAQQDAVNVVCLSKTRSNPENNVGLLVMSDVKVLVTLTTDVGRILSKLHQVQPNGYIKFGTAIRVAHLALKHRQGRNHKMRIVIFVASPIEDDEKELVKIGKKLKKEKVNVDVVNFGEEAINTEKLTALINTINGKDGTSSHLLTVPSGPMLSDALSSSAIVVGEDGAAPGLNIVSYEFGVDPNEDPELALALRVSMEEQRARQEDEARKAATAPIQDTEMQSAETTATTDEALLERALKMSVIENENLASGGSAFPSATATKTVSDFPAAPAANIVPDISSMSEEEQIAYAMQMSLQNPGVTDADAPSPMETAGYESEKKAEEDDYSEVMNDPAFVQSVLENLPGVDPESEAIRNAMTSLTKPEEDKKKEEKKDGKNH</sequence>
<dbReference type="AlphaFoldDB" id="A0AA36FLW6"/>
<keyword evidence="4" id="KW-0647">Proteasome</keyword>
<dbReference type="CDD" id="cd22297">
    <property type="entry name" value="PSMD4_RAZUL"/>
    <property type="match status" value="1"/>
</dbReference>
<dbReference type="InterPro" id="IPR002035">
    <property type="entry name" value="VWF_A"/>
</dbReference>
<feature type="region of interest" description="Disordered" evidence="6">
    <location>
        <begin position="370"/>
        <end position="405"/>
    </location>
</feature>
<dbReference type="InterPro" id="IPR036465">
    <property type="entry name" value="vWFA_dom_sf"/>
</dbReference>
<dbReference type="PANTHER" id="PTHR10223:SF0">
    <property type="entry name" value="26S PROTEASOME NON-ATPASE REGULATORY SUBUNIT 4"/>
    <property type="match status" value="1"/>
</dbReference>
<dbReference type="InterPro" id="IPR003903">
    <property type="entry name" value="UIM_dom"/>
</dbReference>
<dbReference type="SUPFAM" id="SSF53300">
    <property type="entry name" value="vWA-like"/>
    <property type="match status" value="1"/>
</dbReference>
<keyword evidence="9" id="KW-1185">Reference proteome</keyword>
<dbReference type="SMART" id="SM00327">
    <property type="entry name" value="VWA"/>
    <property type="match status" value="1"/>
</dbReference>
<feature type="region of interest" description="Disordered" evidence="6">
    <location>
        <begin position="326"/>
        <end position="354"/>
    </location>
</feature>
<feature type="compositionally biased region" description="Basic and acidic residues" evidence="6">
    <location>
        <begin position="389"/>
        <end position="405"/>
    </location>
</feature>
<proteinExistence type="inferred from homology"/>
<dbReference type="PROSITE" id="PS50330">
    <property type="entry name" value="UIM"/>
    <property type="match status" value="2"/>
</dbReference>
<feature type="domain" description="VWFA" evidence="7">
    <location>
        <begin position="5"/>
        <end position="186"/>
    </location>
</feature>
<dbReference type="EMBL" id="OX597835">
    <property type="protein sequence ID" value="CAI9738728.1"/>
    <property type="molecule type" value="Genomic_DNA"/>
</dbReference>
<dbReference type="PANTHER" id="PTHR10223">
    <property type="entry name" value="26S PROTEASOME NON-ATPASE REGULATORY SUBUNIT 4"/>
    <property type="match status" value="1"/>
</dbReference>
<dbReference type="GO" id="GO:0005829">
    <property type="term" value="C:cytosol"/>
    <property type="evidence" value="ECO:0007669"/>
    <property type="project" value="TreeGrafter"/>
</dbReference>
<dbReference type="Gene3D" id="3.40.50.410">
    <property type="entry name" value="von Willebrand factor, type A domain"/>
    <property type="match status" value="1"/>
</dbReference>
<evidence type="ECO:0000256" key="3">
    <source>
        <dbReference type="ARBA" id="ARBA00022737"/>
    </source>
</evidence>
<dbReference type="PROSITE" id="PS50234">
    <property type="entry name" value="VWFA"/>
    <property type="match status" value="1"/>
</dbReference>
<evidence type="ECO:0000313" key="8">
    <source>
        <dbReference type="EMBL" id="CAI9738728.1"/>
    </source>
</evidence>
<comment type="similarity">
    <text evidence="1">Belongs to the proteasome subunit S5A family.</text>
</comment>
<name>A0AA36FLW6_OCTVU</name>
<reference evidence="8" key="1">
    <citation type="submission" date="2023-08" db="EMBL/GenBank/DDBJ databases">
        <authorList>
            <person name="Alioto T."/>
            <person name="Alioto T."/>
            <person name="Gomez Garrido J."/>
        </authorList>
    </citation>
    <scope>NUCLEOTIDE SEQUENCE</scope>
</reference>
<evidence type="ECO:0000256" key="6">
    <source>
        <dbReference type="SAM" id="MobiDB-lite"/>
    </source>
</evidence>
<organism evidence="8 9">
    <name type="scientific">Octopus vulgaris</name>
    <name type="common">Common octopus</name>
    <dbReference type="NCBI Taxonomy" id="6645"/>
    <lineage>
        <taxon>Eukaryota</taxon>
        <taxon>Metazoa</taxon>
        <taxon>Spiralia</taxon>
        <taxon>Lophotrochozoa</taxon>
        <taxon>Mollusca</taxon>
        <taxon>Cephalopoda</taxon>
        <taxon>Coleoidea</taxon>
        <taxon>Octopodiformes</taxon>
        <taxon>Octopoda</taxon>
        <taxon>Incirrata</taxon>
        <taxon>Octopodidae</taxon>
        <taxon>Octopus</taxon>
    </lineage>
</organism>
<evidence type="ECO:0000256" key="2">
    <source>
        <dbReference type="ARBA" id="ARBA00014934"/>
    </source>
</evidence>
<dbReference type="GO" id="GO:0005634">
    <property type="term" value="C:nucleus"/>
    <property type="evidence" value="ECO:0007669"/>
    <property type="project" value="TreeGrafter"/>
</dbReference>